<dbReference type="GO" id="GO:0000164">
    <property type="term" value="C:protein phosphatase type 1 complex"/>
    <property type="evidence" value="ECO:0007669"/>
    <property type="project" value="TreeGrafter"/>
</dbReference>
<proteinExistence type="predicted"/>
<dbReference type="PANTHER" id="PTHR12307:SF53">
    <property type="entry name" value="PROTEIN PHOSPHATASE 1 REGULATORY SUBUNIT"/>
    <property type="match status" value="1"/>
</dbReference>
<dbReference type="GO" id="GO:2001069">
    <property type="term" value="F:glycogen binding"/>
    <property type="evidence" value="ECO:0007669"/>
    <property type="project" value="TreeGrafter"/>
</dbReference>
<dbReference type="PROSITE" id="PS51159">
    <property type="entry name" value="CBM21"/>
    <property type="match status" value="1"/>
</dbReference>
<dbReference type="GO" id="GO:0008157">
    <property type="term" value="F:protein phosphatase 1 binding"/>
    <property type="evidence" value="ECO:0007669"/>
    <property type="project" value="TreeGrafter"/>
</dbReference>
<evidence type="ECO:0000313" key="4">
    <source>
        <dbReference type="Proteomes" id="UP000218231"/>
    </source>
</evidence>
<dbReference type="STRING" id="2018661.A0A2A2LPW4"/>
<dbReference type="Gene3D" id="2.60.40.2440">
    <property type="entry name" value="Carbohydrate binding type-21 domain"/>
    <property type="match status" value="1"/>
</dbReference>
<evidence type="ECO:0000259" key="2">
    <source>
        <dbReference type="PROSITE" id="PS51159"/>
    </source>
</evidence>
<dbReference type="InterPro" id="IPR005036">
    <property type="entry name" value="CBM21_dom"/>
</dbReference>
<feature type="domain" description="CBM21" evidence="2">
    <location>
        <begin position="159"/>
        <end position="266"/>
    </location>
</feature>
<protein>
    <recommendedName>
        <fullName evidence="2">CBM21 domain-containing protein</fullName>
    </recommendedName>
</protein>
<feature type="compositionally biased region" description="Basic and acidic residues" evidence="1">
    <location>
        <begin position="270"/>
        <end position="284"/>
    </location>
</feature>
<reference evidence="3 4" key="1">
    <citation type="journal article" date="2017" name="Curr. Biol.">
        <title>Genome architecture and evolution of a unichromosomal asexual nematode.</title>
        <authorList>
            <person name="Fradin H."/>
            <person name="Zegar C."/>
            <person name="Gutwein M."/>
            <person name="Lucas J."/>
            <person name="Kovtun M."/>
            <person name="Corcoran D."/>
            <person name="Baugh L.R."/>
            <person name="Kiontke K."/>
            <person name="Gunsalus K."/>
            <person name="Fitch D.H."/>
            <person name="Piano F."/>
        </authorList>
    </citation>
    <scope>NUCLEOTIDE SEQUENCE [LARGE SCALE GENOMIC DNA]</scope>
    <source>
        <strain evidence="3">PF1309</strain>
    </source>
</reference>
<dbReference type="InterPro" id="IPR038175">
    <property type="entry name" value="CBM21_dom_sf"/>
</dbReference>
<feature type="region of interest" description="Disordered" evidence="1">
    <location>
        <begin position="32"/>
        <end position="64"/>
    </location>
</feature>
<dbReference type="GO" id="GO:0005979">
    <property type="term" value="P:regulation of glycogen biosynthetic process"/>
    <property type="evidence" value="ECO:0007669"/>
    <property type="project" value="TreeGrafter"/>
</dbReference>
<comment type="caution">
    <text evidence="3">The sequence shown here is derived from an EMBL/GenBank/DDBJ whole genome shotgun (WGS) entry which is preliminary data.</text>
</comment>
<evidence type="ECO:0000313" key="3">
    <source>
        <dbReference type="EMBL" id="PAV88188.1"/>
    </source>
</evidence>
<dbReference type="Pfam" id="PF03370">
    <property type="entry name" value="CBM_21"/>
    <property type="match status" value="1"/>
</dbReference>
<dbReference type="Proteomes" id="UP000218231">
    <property type="component" value="Unassembled WGS sequence"/>
</dbReference>
<keyword evidence="4" id="KW-1185">Reference proteome</keyword>
<gene>
    <name evidence="3" type="ORF">WR25_24819</name>
</gene>
<dbReference type="PANTHER" id="PTHR12307">
    <property type="entry name" value="PROTEIN PHOSPHATASE 1 REGULATORY SUBUNIT"/>
    <property type="match status" value="1"/>
</dbReference>
<organism evidence="3 4">
    <name type="scientific">Diploscapter pachys</name>
    <dbReference type="NCBI Taxonomy" id="2018661"/>
    <lineage>
        <taxon>Eukaryota</taxon>
        <taxon>Metazoa</taxon>
        <taxon>Ecdysozoa</taxon>
        <taxon>Nematoda</taxon>
        <taxon>Chromadorea</taxon>
        <taxon>Rhabditida</taxon>
        <taxon>Rhabditina</taxon>
        <taxon>Rhabditomorpha</taxon>
        <taxon>Rhabditoidea</taxon>
        <taxon>Rhabditidae</taxon>
        <taxon>Diploscapter</taxon>
    </lineage>
</organism>
<name>A0A2A2LPW4_9BILA</name>
<dbReference type="InterPro" id="IPR050782">
    <property type="entry name" value="PP1_regulatory_subunit_3"/>
</dbReference>
<accession>A0A2A2LPW4</accession>
<sequence>MVNNSMAIVARPSGWREMRRKLEIIQVVEENENNELSSPSSSQAAISEPPATPDSGFSSDDGNVEPLMERCRLDRDRAKTLPSALRRSRSKQVQKRVRFADSLGLDLEKREYFVKDDVHFSFLSEYSTSNSSLSTSPSTMSIPRLLLTNFVYLPENDYQEKVRNNKVSVVALRASGNSVLGQINVLDVAFEKKVHVRYTIDDWASHAEVPAFYSHRVYGTSDIDAFNFSLDVPASAQSGNCEFCVQYVVNDTEFWDNNEGTNHKIQILSDESKKTTTNDADKETTAPSTSNNIATSPQPQVVMIRPRTTPRRLRRWGAAGDESDDEYGPLRRAGY</sequence>
<feature type="compositionally biased region" description="Low complexity" evidence="1">
    <location>
        <begin position="32"/>
        <end position="49"/>
    </location>
</feature>
<dbReference type="EMBL" id="LIAE01006531">
    <property type="protein sequence ID" value="PAV88188.1"/>
    <property type="molecule type" value="Genomic_DNA"/>
</dbReference>
<evidence type="ECO:0000256" key="1">
    <source>
        <dbReference type="SAM" id="MobiDB-lite"/>
    </source>
</evidence>
<feature type="compositionally biased region" description="Polar residues" evidence="1">
    <location>
        <begin position="285"/>
        <end position="299"/>
    </location>
</feature>
<dbReference type="AlphaFoldDB" id="A0A2A2LPW4"/>
<feature type="region of interest" description="Disordered" evidence="1">
    <location>
        <begin position="269"/>
        <end position="335"/>
    </location>
</feature>
<dbReference type="OrthoDB" id="1881at2759"/>